<feature type="domain" description="PHD-type" evidence="16">
    <location>
        <begin position="212"/>
        <end position="262"/>
    </location>
</feature>
<feature type="domain" description="PWWP" evidence="17">
    <location>
        <begin position="862"/>
        <end position="945"/>
    </location>
</feature>
<dbReference type="InterPro" id="IPR000313">
    <property type="entry name" value="PWWP_dom"/>
</dbReference>
<feature type="region of interest" description="Disordered" evidence="14">
    <location>
        <begin position="1"/>
        <end position="26"/>
    </location>
</feature>
<dbReference type="Gene3D" id="2.30.30.140">
    <property type="match status" value="1"/>
</dbReference>
<dbReference type="AlphaFoldDB" id="A0A6J1UYZ9"/>
<dbReference type="SMART" id="SM00297">
    <property type="entry name" value="BROMO"/>
    <property type="match status" value="1"/>
</dbReference>
<dbReference type="SUPFAM" id="SSF47370">
    <property type="entry name" value="Bromodomain"/>
    <property type="match status" value="1"/>
</dbReference>
<dbReference type="RefSeq" id="XP_026533643.1">
    <property type="nucleotide sequence ID" value="XM_026677858.1"/>
</dbReference>
<dbReference type="Pfam" id="PF10513">
    <property type="entry name" value="EPL1"/>
    <property type="match status" value="1"/>
</dbReference>
<dbReference type="InterPro" id="IPR011011">
    <property type="entry name" value="Znf_FYVE_PHD"/>
</dbReference>
<dbReference type="PROSITE" id="PS00633">
    <property type="entry name" value="BROMODOMAIN_1"/>
    <property type="match status" value="1"/>
</dbReference>
<evidence type="ECO:0000256" key="3">
    <source>
        <dbReference type="ARBA" id="ARBA00022723"/>
    </source>
</evidence>
<keyword evidence="5 12" id="KW-0863">Zinc-finger</keyword>
<dbReference type="InterPro" id="IPR018359">
    <property type="entry name" value="Bromodomain_CS"/>
</dbReference>
<dbReference type="Pfam" id="PF13832">
    <property type="entry name" value="zf-HC5HC2H_2"/>
    <property type="match status" value="1"/>
</dbReference>
<dbReference type="FunFam" id="2.30.30.140:FF:000008">
    <property type="entry name" value="Bromodomain containing 1, isoform CRA_b"/>
    <property type="match status" value="1"/>
</dbReference>
<keyword evidence="2" id="KW-0597">Phosphoprotein</keyword>
<evidence type="ECO:0000256" key="1">
    <source>
        <dbReference type="ARBA" id="ARBA00004123"/>
    </source>
</evidence>
<dbReference type="FunFam" id="3.30.40.10:FF:000007">
    <property type="entry name" value="Bromodomain containing 1, isoform CRA_b"/>
    <property type="match status" value="1"/>
</dbReference>
<keyword evidence="13" id="KW-0175">Coiled coil</keyword>
<dbReference type="Pfam" id="PF13831">
    <property type="entry name" value="PHD_2"/>
    <property type="match status" value="1"/>
</dbReference>
<evidence type="ECO:0000256" key="12">
    <source>
        <dbReference type="PROSITE-ProRule" id="PRU00146"/>
    </source>
</evidence>
<dbReference type="PANTHER" id="PTHR13793:SF19">
    <property type="entry name" value="BROMODOMAIN AND PHD FINGER-CONTAINING PROTEIN 3"/>
    <property type="match status" value="1"/>
</dbReference>
<dbReference type="InterPro" id="IPR013083">
    <property type="entry name" value="Znf_RING/FYVE/PHD"/>
</dbReference>
<dbReference type="SUPFAM" id="SSF63748">
    <property type="entry name" value="Tudor/PWWP/MBT"/>
    <property type="match status" value="1"/>
</dbReference>
<evidence type="ECO:0000256" key="9">
    <source>
        <dbReference type="ARBA" id="ARBA00023117"/>
    </source>
</evidence>
<dbReference type="GO" id="GO:0005634">
    <property type="term" value="C:nucleus"/>
    <property type="evidence" value="ECO:0007669"/>
    <property type="project" value="UniProtKB-SubCell"/>
</dbReference>
<evidence type="ECO:0000256" key="4">
    <source>
        <dbReference type="ARBA" id="ARBA00022737"/>
    </source>
</evidence>
<evidence type="ECO:0000259" key="16">
    <source>
        <dbReference type="PROSITE" id="PS50016"/>
    </source>
</evidence>
<evidence type="ECO:0000259" key="18">
    <source>
        <dbReference type="PROSITE" id="PS51805"/>
    </source>
</evidence>
<dbReference type="RefSeq" id="XP_026533935.1">
    <property type="nucleotide sequence ID" value="XM_026678150.1"/>
</dbReference>
<dbReference type="SMART" id="SM00293">
    <property type="entry name" value="PWWP"/>
    <property type="match status" value="1"/>
</dbReference>
<dbReference type="InterPro" id="IPR050701">
    <property type="entry name" value="Histone_Mod_Regulator"/>
</dbReference>
<dbReference type="Gene3D" id="3.30.40.10">
    <property type="entry name" value="Zinc/RING finger domain, C3HC4 (zinc finger)"/>
    <property type="match status" value="2"/>
</dbReference>
<dbReference type="PANTHER" id="PTHR13793">
    <property type="entry name" value="PHD FINGER PROTEINS"/>
    <property type="match status" value="1"/>
</dbReference>
<evidence type="ECO:0000259" key="15">
    <source>
        <dbReference type="PROSITE" id="PS50014"/>
    </source>
</evidence>
<comment type="subcellular location">
    <subcellularLocation>
        <location evidence="1">Nucleus</location>
    </subcellularLocation>
</comment>
<evidence type="ECO:0000313" key="19">
    <source>
        <dbReference type="Proteomes" id="UP000504612"/>
    </source>
</evidence>
<dbReference type="GO" id="GO:0006357">
    <property type="term" value="P:regulation of transcription by RNA polymerase II"/>
    <property type="evidence" value="ECO:0007669"/>
    <property type="project" value="TreeGrafter"/>
</dbReference>
<dbReference type="InterPro" id="IPR019542">
    <property type="entry name" value="Enhancer_polycomb-like_N"/>
</dbReference>
<evidence type="ECO:0000256" key="14">
    <source>
        <dbReference type="SAM" id="MobiDB-lite"/>
    </source>
</evidence>
<evidence type="ECO:0000313" key="21">
    <source>
        <dbReference type="RefSeq" id="XP_026533935.1"/>
    </source>
</evidence>
<protein>
    <submittedName>
        <fullName evidence="21">Bromodomain and PHD finger-containing protein 3-like isoform X2</fullName>
    </submittedName>
    <submittedName>
        <fullName evidence="20">Bromodomain and PHD finger-containing protein 3-like isoform X7</fullName>
    </submittedName>
</protein>
<name>A0A6J1UYZ9_9SAUR</name>
<dbReference type="PRINTS" id="PR00503">
    <property type="entry name" value="BROMODOMAIN"/>
</dbReference>
<dbReference type="Proteomes" id="UP000504612">
    <property type="component" value="Unplaced"/>
</dbReference>
<evidence type="ECO:0000259" key="17">
    <source>
        <dbReference type="PROSITE" id="PS50812"/>
    </source>
</evidence>
<feature type="coiled-coil region" evidence="13">
    <location>
        <begin position="532"/>
        <end position="559"/>
    </location>
</feature>
<dbReference type="CDD" id="cd15572">
    <property type="entry name" value="PHD_BRPF"/>
    <property type="match status" value="1"/>
</dbReference>
<dbReference type="InterPro" id="IPR019787">
    <property type="entry name" value="Znf_PHD-finger"/>
</dbReference>
<dbReference type="PROSITE" id="PS50014">
    <property type="entry name" value="BROMODOMAIN_2"/>
    <property type="match status" value="1"/>
</dbReference>
<keyword evidence="9 11" id="KW-0103">Bromodomain</keyword>
<dbReference type="FunFam" id="3.30.40.10:FF:000008">
    <property type="entry name" value="Bromodomain containing 1, isoform CRA_a"/>
    <property type="match status" value="1"/>
</dbReference>
<evidence type="ECO:0000256" key="6">
    <source>
        <dbReference type="ARBA" id="ARBA00022833"/>
    </source>
</evidence>
<dbReference type="CDD" id="cd20158">
    <property type="entry name" value="PWWP_BRPF3"/>
    <property type="match status" value="1"/>
</dbReference>
<dbReference type="InterPro" id="IPR019786">
    <property type="entry name" value="Zinc_finger_PHD-type_CS"/>
</dbReference>
<dbReference type="CDD" id="cd05512">
    <property type="entry name" value="Bromo_brd1_like"/>
    <property type="match status" value="1"/>
</dbReference>
<dbReference type="Pfam" id="PF00439">
    <property type="entry name" value="Bromodomain"/>
    <property type="match status" value="1"/>
</dbReference>
<keyword evidence="4" id="KW-0677">Repeat</keyword>
<feature type="domain" description="PHD-type" evidence="18">
    <location>
        <begin position="266"/>
        <end position="387"/>
    </location>
</feature>
<keyword evidence="8" id="KW-0007">Acetylation</keyword>
<organism evidence="19 20">
    <name type="scientific">Notechis scutatus</name>
    <name type="common">mainland tiger snake</name>
    <dbReference type="NCBI Taxonomy" id="8663"/>
    <lineage>
        <taxon>Eukaryota</taxon>
        <taxon>Metazoa</taxon>
        <taxon>Chordata</taxon>
        <taxon>Craniata</taxon>
        <taxon>Vertebrata</taxon>
        <taxon>Euteleostomi</taxon>
        <taxon>Lepidosauria</taxon>
        <taxon>Squamata</taxon>
        <taxon>Bifurcata</taxon>
        <taxon>Unidentata</taxon>
        <taxon>Episquamata</taxon>
        <taxon>Toxicofera</taxon>
        <taxon>Serpentes</taxon>
        <taxon>Colubroidea</taxon>
        <taxon>Elapidae</taxon>
        <taxon>Hydrophiinae</taxon>
        <taxon>Notechis</taxon>
    </lineage>
</organism>
<evidence type="ECO:0000313" key="20">
    <source>
        <dbReference type="RefSeq" id="XP_026533643.1"/>
    </source>
</evidence>
<keyword evidence="19" id="KW-1185">Reference proteome</keyword>
<dbReference type="Gene3D" id="1.20.920.10">
    <property type="entry name" value="Bromodomain-like"/>
    <property type="match status" value="1"/>
</dbReference>
<dbReference type="InterPro" id="IPR001965">
    <property type="entry name" value="Znf_PHD"/>
</dbReference>
<dbReference type="PROSITE" id="PS50016">
    <property type="entry name" value="ZF_PHD_2"/>
    <property type="match status" value="1"/>
</dbReference>
<evidence type="ECO:0000256" key="7">
    <source>
        <dbReference type="ARBA" id="ARBA00022853"/>
    </source>
</evidence>
<dbReference type="InterPro" id="IPR001487">
    <property type="entry name" value="Bromodomain"/>
</dbReference>
<dbReference type="PROSITE" id="PS01359">
    <property type="entry name" value="ZF_PHD_1"/>
    <property type="match status" value="1"/>
</dbReference>
<evidence type="ECO:0000256" key="10">
    <source>
        <dbReference type="ARBA" id="ARBA00023242"/>
    </source>
</evidence>
<dbReference type="GeneID" id="113418779"/>
<dbReference type="SUPFAM" id="SSF57903">
    <property type="entry name" value="FYVE/PHD zinc finger"/>
    <property type="match status" value="1"/>
</dbReference>
<dbReference type="InterPro" id="IPR034732">
    <property type="entry name" value="EPHD"/>
</dbReference>
<dbReference type="Pfam" id="PF00855">
    <property type="entry name" value="PWWP"/>
    <property type="match status" value="1"/>
</dbReference>
<proteinExistence type="predicted"/>
<dbReference type="PROSITE" id="PS51805">
    <property type="entry name" value="EPHD"/>
    <property type="match status" value="1"/>
</dbReference>
<dbReference type="FunFam" id="1.20.920.10:FF:000007">
    <property type="entry name" value="Bromodomain-containing protein 1"/>
    <property type="match status" value="1"/>
</dbReference>
<dbReference type="GO" id="GO:0006325">
    <property type="term" value="P:chromatin organization"/>
    <property type="evidence" value="ECO:0007669"/>
    <property type="project" value="UniProtKB-KW"/>
</dbReference>
<reference evidence="20 21" key="1">
    <citation type="submission" date="2025-04" db="UniProtKB">
        <authorList>
            <consortium name="RefSeq"/>
        </authorList>
    </citation>
    <scope>IDENTIFICATION</scope>
</reference>
<feature type="domain" description="Bromo" evidence="15">
    <location>
        <begin position="573"/>
        <end position="643"/>
    </location>
</feature>
<keyword evidence="10" id="KW-0539">Nucleus</keyword>
<dbReference type="SMART" id="SM00249">
    <property type="entry name" value="PHD"/>
    <property type="match status" value="2"/>
</dbReference>
<keyword evidence="6" id="KW-0862">Zinc</keyword>
<evidence type="ECO:0000256" key="8">
    <source>
        <dbReference type="ARBA" id="ARBA00022990"/>
    </source>
</evidence>
<sequence>MRKPRRRSRQTLEGKRSPSPYSLKCSPTRETLTYAQAQRIVEVDIDGRLHRISIYDPLKIITEDELTAQDITECNSNKENSEQPLFPSKSKKNQCKGKKKETCTKHASGASFHLPQPSFRMIDSFSQLDAPPLPSAYYQYIEKRLEDVDAEVEYDLDEEDLAWLDMINDKRKSDGYGSISAETFELLLDRLEKESYLESRNNGAQQTMIDEDAVCCVCMDDECHNSNVILFCDICNLAVHQECYGVPYIPEGQWLCRCCLQSPSHPVDCVLCPNKGGAFKQTSDGHWAHVVCAIWIPEISFANTVFLEPIEGIENIPPARWKLTCYICKQKGMGAAIQCHKMNCYTAFHVTCAQRAGLFMKIEPMRETSLNGTTFTVRKTAYCEAHSPPGTVKKGRATTAQEGDEDIVKNETMERVSPKNKNKVNWKQKVKKESSASAPLLMVTQIPSYRLNKICSGLNFQRKNQFMQRLHNYWLLKRQSRNGVPLIRRLHSHLQSQRNAELKEQDEKTSAVKEELKYWQKLRHDLERARLLIELIRKREKLKREQVKVQQAAMELQLTPFNVLLRTTLDLLQEKDPAQIFADPVNLSEVPDYLEFISKPMDFSTMRKKLESHQYQTLDEFEEDFNLILANCMRYNSKDTIFHRAAVRLRDLGGAILRHARRQAENIGFDPQVGIHLPESPKTEDFYRFSWEDVDNILVAENRAHLSLEVQLKELLEKLDIVSTMRSSGARTRRVRLLRREINSIRQKLAQQQNKAMPNGESAPWEEGLEKMLQSDEDREKAAVTNGFRKHIESGSDSECSSGLGSGLSFDICSSPPPHKRSRGKPALIRVPFLDGVNKDLAYSNSGRNLLMSFEEHADLEPLELVWAKCRGYPSYPALIIDPEMPQEGLLHNGVPIPVPPLEVLKLGEQKQAEAGEKLFLVLFFDNKRTWQWLPREKVLPLGVDDTVDKLKMLEGRKTSIRKSVQVAYDRAMIHMSRVRGDHPFITPNYL</sequence>
<evidence type="ECO:0000256" key="2">
    <source>
        <dbReference type="ARBA" id="ARBA00022553"/>
    </source>
</evidence>
<keyword evidence="7" id="KW-0156">Chromatin regulator</keyword>
<gene>
    <name evidence="20" type="primary">LOC113418779</name>
    <name evidence="21" type="synonym">LOC113418979</name>
</gene>
<dbReference type="GO" id="GO:0008270">
    <property type="term" value="F:zinc ion binding"/>
    <property type="evidence" value="ECO:0007669"/>
    <property type="project" value="UniProtKB-KW"/>
</dbReference>
<accession>A0A6J1UYZ9</accession>
<evidence type="ECO:0000256" key="13">
    <source>
        <dbReference type="SAM" id="Coils"/>
    </source>
</evidence>
<dbReference type="InterPro" id="IPR036427">
    <property type="entry name" value="Bromodomain-like_sf"/>
</dbReference>
<evidence type="ECO:0000256" key="11">
    <source>
        <dbReference type="PROSITE-ProRule" id="PRU00035"/>
    </source>
</evidence>
<evidence type="ECO:0000256" key="5">
    <source>
        <dbReference type="ARBA" id="ARBA00022771"/>
    </source>
</evidence>
<dbReference type="PROSITE" id="PS50812">
    <property type="entry name" value="PWWP"/>
    <property type="match status" value="1"/>
</dbReference>
<keyword evidence="3" id="KW-0479">Metal-binding</keyword>